<sequence>MMKFLLRLIPAILFCSCADNYHETIVDLSSYQIEKGFYLDALAAEPLIDAPIALSFDDSGSMWVLEMTGYMQSLEGINEEAPIGRIVILEDKDNDGAIDHSKVFLDNLKLARALAHINGGLLYAEPPFLYFTQINKDMTPGKTTIVDSTYAVGGNVEHQPNGLLVNIDNWIYSAKASKRYRLKDDNWIIENTSFRGQWGISSDDIGRLLYNDNSNQIRGDWVTPNLLNQNPAFQPKLAIGNNLVSNQNVYPLTATAVNRGYLPNMLHEDGKLKRFTSACGPVYLEGTSFPDDYQSNVMVCAPEANLIKRNILDFNKLKITGRQAWTGKEFISSSDEAFRPVNLYNGPDGAMYIVDMHKGIIQHKTYMTSYLRENYIKKGLDTIVGMGRILKVSNKKQLHKNIDLSVLKPLNLIDSLSSKNIWIRNRAQQLLISRKDISIANQLFQVIENGDSEVSKLHALYVLEGLQKLSLSNIKLTKLLHQPKLVSHIIKLCVEMDTQLKDEQVKALMAKKNEMIDYHLAYYLSARLNKKNEAHLGQLIGRYKNEDWFKEPILSGIELSENTFSISSDKNLTNIGAEIELLKQLAKNQKTATNESDGLTKGRILYMKQCATCHGPDGKGNKGLAPPLLNSEYVSEEPGKLASIILYGLQGPISVNGEKFNMSNAMPGIGIDKNISDENIKDIGNYIRNAFTTSPQSLTSQVVDSLRNLPRPLDKMYTENELKETYTEN</sequence>
<dbReference type="PANTHER" id="PTHR33546">
    <property type="entry name" value="LARGE, MULTIFUNCTIONAL SECRETED PROTEIN-RELATED"/>
    <property type="match status" value="1"/>
</dbReference>
<organism evidence="6 7">
    <name type="scientific">Croceitalea vernalis</name>
    <dbReference type="NCBI Taxonomy" id="3075599"/>
    <lineage>
        <taxon>Bacteria</taxon>
        <taxon>Pseudomonadati</taxon>
        <taxon>Bacteroidota</taxon>
        <taxon>Flavobacteriia</taxon>
        <taxon>Flavobacteriales</taxon>
        <taxon>Flavobacteriaceae</taxon>
        <taxon>Croceitalea</taxon>
    </lineage>
</organism>
<dbReference type="InterPro" id="IPR009056">
    <property type="entry name" value="Cyt_c-like_dom"/>
</dbReference>
<dbReference type="PROSITE" id="PS51007">
    <property type="entry name" value="CYTC"/>
    <property type="match status" value="1"/>
</dbReference>
<evidence type="ECO:0000313" key="7">
    <source>
        <dbReference type="Proteomes" id="UP001250662"/>
    </source>
</evidence>
<feature type="domain" description="Cytochrome c" evidence="5">
    <location>
        <begin position="597"/>
        <end position="691"/>
    </location>
</feature>
<proteinExistence type="predicted"/>
<dbReference type="InterPro" id="IPR036909">
    <property type="entry name" value="Cyt_c-like_dom_sf"/>
</dbReference>
<name>A0ABU3BGD8_9FLAO</name>
<keyword evidence="3 4" id="KW-0408">Iron</keyword>
<dbReference type="SUPFAM" id="SSF46626">
    <property type="entry name" value="Cytochrome c"/>
    <property type="match status" value="1"/>
</dbReference>
<dbReference type="RefSeq" id="WP_311387353.1">
    <property type="nucleotide sequence ID" value="NZ_JAVRHU010000001.1"/>
</dbReference>
<evidence type="ECO:0000259" key="5">
    <source>
        <dbReference type="PROSITE" id="PS51007"/>
    </source>
</evidence>
<dbReference type="Pfam" id="PF23500">
    <property type="entry name" value="DUF7133"/>
    <property type="match status" value="1"/>
</dbReference>
<comment type="caution">
    <text evidence="6">The sequence shown here is derived from an EMBL/GenBank/DDBJ whole genome shotgun (WGS) entry which is preliminary data.</text>
</comment>
<dbReference type="InterPro" id="IPR011042">
    <property type="entry name" value="6-blade_b-propeller_TolB-like"/>
</dbReference>
<dbReference type="Gene3D" id="2.120.10.30">
    <property type="entry name" value="TolB, C-terminal domain"/>
    <property type="match status" value="1"/>
</dbReference>
<evidence type="ECO:0000256" key="2">
    <source>
        <dbReference type="ARBA" id="ARBA00022723"/>
    </source>
</evidence>
<keyword evidence="2 4" id="KW-0479">Metal-binding</keyword>
<protein>
    <submittedName>
        <fullName evidence="6">C-type cytochrome</fullName>
    </submittedName>
</protein>
<evidence type="ECO:0000313" key="6">
    <source>
        <dbReference type="EMBL" id="MDT0621209.1"/>
    </source>
</evidence>
<evidence type="ECO:0000256" key="4">
    <source>
        <dbReference type="PROSITE-ProRule" id="PRU00433"/>
    </source>
</evidence>
<keyword evidence="7" id="KW-1185">Reference proteome</keyword>
<keyword evidence="1 4" id="KW-0349">Heme</keyword>
<dbReference type="PANTHER" id="PTHR33546:SF1">
    <property type="entry name" value="LARGE, MULTIFUNCTIONAL SECRETED PROTEIN"/>
    <property type="match status" value="1"/>
</dbReference>
<dbReference type="Proteomes" id="UP001250662">
    <property type="component" value="Unassembled WGS sequence"/>
</dbReference>
<dbReference type="Pfam" id="PF00034">
    <property type="entry name" value="Cytochrom_C"/>
    <property type="match status" value="1"/>
</dbReference>
<accession>A0ABU3BGD8</accession>
<evidence type="ECO:0000256" key="3">
    <source>
        <dbReference type="ARBA" id="ARBA00023004"/>
    </source>
</evidence>
<gene>
    <name evidence="6" type="ORF">RM520_06215</name>
</gene>
<evidence type="ECO:0000256" key="1">
    <source>
        <dbReference type="ARBA" id="ARBA00022617"/>
    </source>
</evidence>
<dbReference type="Gene3D" id="1.10.760.10">
    <property type="entry name" value="Cytochrome c-like domain"/>
    <property type="match status" value="1"/>
</dbReference>
<reference evidence="6 7" key="1">
    <citation type="submission" date="2023-09" db="EMBL/GenBank/DDBJ databases">
        <authorList>
            <person name="Rey-Velasco X."/>
        </authorList>
    </citation>
    <scope>NUCLEOTIDE SEQUENCE [LARGE SCALE GENOMIC DNA]</scope>
    <source>
        <strain evidence="6 7">P007</strain>
    </source>
</reference>
<dbReference type="EMBL" id="JAVRHU010000001">
    <property type="protein sequence ID" value="MDT0621209.1"/>
    <property type="molecule type" value="Genomic_DNA"/>
</dbReference>
<dbReference type="InterPro" id="IPR055557">
    <property type="entry name" value="DUF7133"/>
</dbReference>